<dbReference type="VEuPathDB" id="FungiDB:SPRG_16372"/>
<dbReference type="KEGG" id="spar:SPRG_16372"/>
<dbReference type="InterPro" id="IPR051149">
    <property type="entry name" value="Spindly/BICDR_Dynein_Adapter"/>
</dbReference>
<evidence type="ECO:0000313" key="3">
    <source>
        <dbReference type="EMBL" id="KDO18251.1"/>
    </source>
</evidence>
<protein>
    <submittedName>
        <fullName evidence="3">Uncharacterized protein</fullName>
    </submittedName>
</protein>
<name>A0A067BVE5_SAPPC</name>
<proteinExistence type="predicted"/>
<dbReference type="GeneID" id="24138002"/>
<reference evidence="3 4" key="1">
    <citation type="journal article" date="2013" name="PLoS Genet.">
        <title>Distinctive expansion of potential virulence genes in the genome of the oomycete fish pathogen Saprolegnia parasitica.</title>
        <authorList>
            <person name="Jiang R.H."/>
            <person name="de Bruijn I."/>
            <person name="Haas B.J."/>
            <person name="Belmonte R."/>
            <person name="Lobach L."/>
            <person name="Christie J."/>
            <person name="van den Ackerveken G."/>
            <person name="Bottin A."/>
            <person name="Bulone V."/>
            <person name="Diaz-Moreno S.M."/>
            <person name="Dumas B."/>
            <person name="Fan L."/>
            <person name="Gaulin E."/>
            <person name="Govers F."/>
            <person name="Grenville-Briggs L.J."/>
            <person name="Horner N.R."/>
            <person name="Levin J.Z."/>
            <person name="Mammella M."/>
            <person name="Meijer H.J."/>
            <person name="Morris P."/>
            <person name="Nusbaum C."/>
            <person name="Oome S."/>
            <person name="Phillips A.J."/>
            <person name="van Rooyen D."/>
            <person name="Rzeszutek E."/>
            <person name="Saraiva M."/>
            <person name="Secombes C.J."/>
            <person name="Seidl M.F."/>
            <person name="Snel B."/>
            <person name="Stassen J.H."/>
            <person name="Sykes S."/>
            <person name="Tripathy S."/>
            <person name="van den Berg H."/>
            <person name="Vega-Arreguin J.C."/>
            <person name="Wawra S."/>
            <person name="Young S.K."/>
            <person name="Zeng Q."/>
            <person name="Dieguez-Uribeondo J."/>
            <person name="Russ C."/>
            <person name="Tyler B.M."/>
            <person name="van West P."/>
        </authorList>
    </citation>
    <scope>NUCLEOTIDE SEQUENCE [LARGE SCALE GENOMIC DNA]</scope>
    <source>
        <strain evidence="3 4">CBS 223.65</strain>
    </source>
</reference>
<dbReference type="AlphaFoldDB" id="A0A067BVE5"/>
<dbReference type="OrthoDB" id="77715at2759"/>
<feature type="coiled-coil region" evidence="2">
    <location>
        <begin position="149"/>
        <end position="278"/>
    </location>
</feature>
<dbReference type="OMA" id="ERCFNSS"/>
<organism evidence="3 4">
    <name type="scientific">Saprolegnia parasitica (strain CBS 223.65)</name>
    <dbReference type="NCBI Taxonomy" id="695850"/>
    <lineage>
        <taxon>Eukaryota</taxon>
        <taxon>Sar</taxon>
        <taxon>Stramenopiles</taxon>
        <taxon>Oomycota</taxon>
        <taxon>Saprolegniomycetes</taxon>
        <taxon>Saprolegniales</taxon>
        <taxon>Saprolegniaceae</taxon>
        <taxon>Saprolegnia</taxon>
    </lineage>
</organism>
<keyword evidence="1 2" id="KW-0175">Coiled coil</keyword>
<gene>
    <name evidence="3" type="ORF">SPRG_16372</name>
</gene>
<dbReference type="PANTHER" id="PTHR32123:SF9">
    <property type="entry name" value="PROTEIN SPINDLY"/>
    <property type="match status" value="1"/>
</dbReference>
<dbReference type="Proteomes" id="UP000030745">
    <property type="component" value="Unassembled WGS sequence"/>
</dbReference>
<evidence type="ECO:0000256" key="2">
    <source>
        <dbReference type="SAM" id="Coils"/>
    </source>
</evidence>
<sequence>MPSNQAELDADDSEIAGDVDLYVSDDGTIAEAKRQPRVVVLERQLSASEKELHQAAEYGMQLLQANDELQATISRLHVEHDTSANELQGELRALQRHLLAVQSERDSWKQKYIELDEAVSASSFEPAPITASLIDDQVAAQLAATLSTLEGTEQELAAIIVENDRLRAQLSSARAETREAHEQLRVHAKLGSDSAEALQDYRREMNDQLHAANTKIKWLQQLLDARDQVESQLHQKINDLTLEVEASSTEFESKANLMQSMLQKCARLEKELSVFEQVMSNQLSPVYTSSHEAMLEAASFDRLQNFFNLTALGIVLEMHAEEYYLDTSSRKMFEIWFQQVLASDLPFQKWASWLTHRISNHMVATSPSSHSPSKGRSFSTASFGKAITTSLSTVLFNATKK</sequence>
<keyword evidence="4" id="KW-1185">Reference proteome</keyword>
<dbReference type="EMBL" id="KK583469">
    <property type="protein sequence ID" value="KDO18251.1"/>
    <property type="molecule type" value="Genomic_DNA"/>
</dbReference>
<dbReference type="PANTHER" id="PTHR32123">
    <property type="entry name" value="BICD FAMILY-LIKE CARGO ADAPTER"/>
    <property type="match status" value="1"/>
</dbReference>
<accession>A0A067BVE5</accession>
<evidence type="ECO:0000256" key="1">
    <source>
        <dbReference type="ARBA" id="ARBA00023054"/>
    </source>
</evidence>
<evidence type="ECO:0000313" key="4">
    <source>
        <dbReference type="Proteomes" id="UP000030745"/>
    </source>
</evidence>
<feature type="coiled-coil region" evidence="2">
    <location>
        <begin position="84"/>
        <end position="111"/>
    </location>
</feature>
<dbReference type="RefSeq" id="XP_012211045.1">
    <property type="nucleotide sequence ID" value="XM_012355655.1"/>
</dbReference>